<sequence>MLNENNLVRRAHQTINLRDAALARQTRRGEHAVLHIHDHHYPLSRHCSLPRTFSQTVIIRAGEKAGIRKRKKVFFTHRYLFLQECRESRFVLRHFVV</sequence>
<organism evidence="1 2">
    <name type="scientific">Klebsiella pneumoniae</name>
    <dbReference type="NCBI Taxonomy" id="573"/>
    <lineage>
        <taxon>Bacteria</taxon>
        <taxon>Pseudomonadati</taxon>
        <taxon>Pseudomonadota</taxon>
        <taxon>Gammaproteobacteria</taxon>
        <taxon>Enterobacterales</taxon>
        <taxon>Enterobacteriaceae</taxon>
        <taxon>Klebsiella/Raoultella group</taxon>
        <taxon>Klebsiella</taxon>
        <taxon>Klebsiella pneumoniae complex</taxon>
    </lineage>
</organism>
<evidence type="ECO:0000313" key="1">
    <source>
        <dbReference type="EMBL" id="MBD3722588.1"/>
    </source>
</evidence>
<dbReference type="EMBL" id="JACXSV010000009">
    <property type="protein sequence ID" value="MBD3722588.1"/>
    <property type="molecule type" value="Genomic_DNA"/>
</dbReference>
<dbReference type="Proteomes" id="UP000598328">
    <property type="component" value="Unassembled WGS sequence"/>
</dbReference>
<accession>A0A927E0U5</accession>
<comment type="caution">
    <text evidence="1">The sequence shown here is derived from an EMBL/GenBank/DDBJ whole genome shotgun (WGS) entry which is preliminary data.</text>
</comment>
<dbReference type="AlphaFoldDB" id="A0A927E0U5"/>
<evidence type="ECO:0000313" key="2">
    <source>
        <dbReference type="Proteomes" id="UP000598328"/>
    </source>
</evidence>
<proteinExistence type="predicted"/>
<name>A0A927E0U5_KLEPN</name>
<protein>
    <submittedName>
        <fullName evidence="1">Uncharacterized protein</fullName>
    </submittedName>
</protein>
<gene>
    <name evidence="1" type="ORF">IE978_16710</name>
</gene>
<reference evidence="1" key="1">
    <citation type="submission" date="2020-07" db="EMBL/GenBank/DDBJ databases">
        <title>Clinical and genomic characterization of carbapenemase-producing Enterobacterales causing secondary infections during the COVID-19 crisis at a New York City hospital.</title>
        <authorList>
            <person name="Gomez-Simmonds A."/>
            <person name="Annavajhala M.K."/>
            <person name="Uhlemann A.-C."/>
        </authorList>
    </citation>
    <scope>NUCLEOTIDE SEQUENCE</scope>
    <source>
        <strain evidence="1">KP1826</strain>
    </source>
</reference>